<evidence type="ECO:0000313" key="6">
    <source>
        <dbReference type="EMBL" id="MBU3876219.1"/>
    </source>
</evidence>
<keyword evidence="5" id="KW-0482">Metalloprotease</keyword>
<dbReference type="InterPro" id="IPR002933">
    <property type="entry name" value="Peptidase_M20"/>
</dbReference>
<evidence type="ECO:0000313" key="7">
    <source>
        <dbReference type="Proteomes" id="UP000723714"/>
    </source>
</evidence>
<organism evidence="6 7">
    <name type="scientific">Faecalicatena faecalis</name>
    <dbReference type="NCBI Taxonomy" id="2726362"/>
    <lineage>
        <taxon>Bacteria</taxon>
        <taxon>Bacillati</taxon>
        <taxon>Bacillota</taxon>
        <taxon>Clostridia</taxon>
        <taxon>Lachnospirales</taxon>
        <taxon>Lachnospiraceae</taxon>
        <taxon>Faecalicatena</taxon>
    </lineage>
</organism>
<comment type="cofactor">
    <cofactor evidence="1">
        <name>Zn(2+)</name>
        <dbReference type="ChEBI" id="CHEBI:29105"/>
    </cofactor>
</comment>
<evidence type="ECO:0000256" key="1">
    <source>
        <dbReference type="ARBA" id="ARBA00001947"/>
    </source>
</evidence>
<reference evidence="6 7" key="1">
    <citation type="submission" date="2021-06" db="EMBL/GenBank/DDBJ databases">
        <title>Faecalicatena sp. nov. isolated from porcine feces.</title>
        <authorList>
            <person name="Oh B.S."/>
            <person name="Lee J.H."/>
        </authorList>
    </citation>
    <scope>NUCLEOTIDE SEQUENCE [LARGE SCALE GENOMIC DNA]</scope>
    <source>
        <strain evidence="6 7">AGMB00832</strain>
    </source>
</reference>
<dbReference type="EMBL" id="JABACJ020000008">
    <property type="protein sequence ID" value="MBU3876219.1"/>
    <property type="molecule type" value="Genomic_DNA"/>
</dbReference>
<dbReference type="PANTHER" id="PTHR43808:SF31">
    <property type="entry name" value="N-ACETYL-L-CITRULLINE DEACETYLASE"/>
    <property type="match status" value="1"/>
</dbReference>
<sequence length="466" mass="50779">MKDQMLFGNKIDLYFDDILKDLAELIAIPSVCDAGAKGIPFGQPCADALDFILRTAEKLGLSVENVDGYAGEARLGEGEDYVDVLTHVDVVPAGDGWDTDPFEMIQKGNRLFGRGTADDKGSAVAALYALKALKDEHITGNYCLRAVFGCGEEIASEDLDVYYKRRGFPVMGFTPDCAYGICSSEKGILRVDFTALRTEKSVIRHIHAGNAVNAVPNQALAEIEWNPGKYELLVQSTQERPDFTVTKEGTSIHLTCTGKAAHGAEPELGENAASKLLCLLYQVFTPDELGPLFTFAAEKIKMEYTGASLGIQMKDDESGPLTFNLGMISYDNGKEKISVDIRYPVTAHKEQILSLLETACQSYKIEFTEANHMAPLHVPSDSLLVSVLSDAYEAVTGKTCNIYSTGGGTYARHANNAVAAFGPAFPDEPSSNAHGPNEFIDLDYYRLHCRVCLEAMYRLFTAPGQD</sequence>
<dbReference type="NCBIfam" id="TIGR01887">
    <property type="entry name" value="dipeptidaselike"/>
    <property type="match status" value="1"/>
</dbReference>
<dbReference type="PANTHER" id="PTHR43808">
    <property type="entry name" value="ACETYLORNITHINE DEACETYLASE"/>
    <property type="match status" value="1"/>
</dbReference>
<gene>
    <name evidence="6" type="ORF">HGO97_010385</name>
</gene>
<dbReference type="GO" id="GO:0016805">
    <property type="term" value="F:dipeptidase activity"/>
    <property type="evidence" value="ECO:0007669"/>
    <property type="project" value="UniProtKB-KW"/>
</dbReference>
<comment type="caution">
    <text evidence="6">The sequence shown here is derived from an EMBL/GenBank/DDBJ whole genome shotgun (WGS) entry which is preliminary data.</text>
</comment>
<keyword evidence="7" id="KW-1185">Reference proteome</keyword>
<keyword evidence="4" id="KW-0862">Zinc</keyword>
<evidence type="ECO:0000256" key="3">
    <source>
        <dbReference type="ARBA" id="ARBA00022670"/>
    </source>
</evidence>
<dbReference type="Pfam" id="PF01546">
    <property type="entry name" value="Peptidase_M20"/>
    <property type="match status" value="1"/>
</dbReference>
<keyword evidence="6" id="KW-0378">Hydrolase</keyword>
<evidence type="ECO:0000256" key="2">
    <source>
        <dbReference type="ARBA" id="ARBA00006247"/>
    </source>
</evidence>
<keyword evidence="3" id="KW-0645">Protease</keyword>
<comment type="similarity">
    <text evidence="2">Belongs to the peptidase M20A family.</text>
</comment>
<protein>
    <submittedName>
        <fullName evidence="6">Sapep family Mn(2+)-dependent dipeptidase</fullName>
        <ecNumber evidence="6">3.4.13.-</ecNumber>
    </submittedName>
</protein>
<proteinExistence type="inferred from homology"/>
<evidence type="ECO:0000256" key="4">
    <source>
        <dbReference type="ARBA" id="ARBA00022833"/>
    </source>
</evidence>
<dbReference type="RefSeq" id="WP_216241279.1">
    <property type="nucleotide sequence ID" value="NZ_JABACJ020000008.1"/>
</dbReference>
<keyword evidence="6" id="KW-0224">Dipeptidase</keyword>
<dbReference type="Proteomes" id="UP000723714">
    <property type="component" value="Unassembled WGS sequence"/>
</dbReference>
<dbReference type="InterPro" id="IPR050072">
    <property type="entry name" value="Peptidase_M20A"/>
</dbReference>
<name>A0ABS6D3Q6_9FIRM</name>
<dbReference type="InterPro" id="IPR010964">
    <property type="entry name" value="M20A_pepV-rel"/>
</dbReference>
<dbReference type="EC" id="3.4.13.-" evidence="6"/>
<evidence type="ECO:0000256" key="5">
    <source>
        <dbReference type="ARBA" id="ARBA00023049"/>
    </source>
</evidence>
<accession>A0ABS6D3Q6</accession>